<keyword evidence="2" id="KW-1185">Reference proteome</keyword>
<sequence length="41" mass="4872">MKVQVILLMENIIGNFHFDISEETQEHIGRKDLQSNKNKWS</sequence>
<dbReference type="Proteomes" id="UP000692954">
    <property type="component" value="Unassembled WGS sequence"/>
</dbReference>
<protein>
    <submittedName>
        <fullName evidence="1">Uncharacterized protein</fullName>
    </submittedName>
</protein>
<organism evidence="1 2">
    <name type="scientific">Paramecium sonneborni</name>
    <dbReference type="NCBI Taxonomy" id="65129"/>
    <lineage>
        <taxon>Eukaryota</taxon>
        <taxon>Sar</taxon>
        <taxon>Alveolata</taxon>
        <taxon>Ciliophora</taxon>
        <taxon>Intramacronucleata</taxon>
        <taxon>Oligohymenophorea</taxon>
        <taxon>Peniculida</taxon>
        <taxon>Parameciidae</taxon>
        <taxon>Paramecium</taxon>
    </lineage>
</organism>
<accession>A0A8S1RSM7</accession>
<dbReference type="AlphaFoldDB" id="A0A8S1RSM7"/>
<reference evidence="1" key="1">
    <citation type="submission" date="2021-01" db="EMBL/GenBank/DDBJ databases">
        <authorList>
            <consortium name="Genoscope - CEA"/>
            <person name="William W."/>
        </authorList>
    </citation>
    <scope>NUCLEOTIDE SEQUENCE</scope>
</reference>
<evidence type="ECO:0000313" key="1">
    <source>
        <dbReference type="EMBL" id="CAD8130896.1"/>
    </source>
</evidence>
<comment type="caution">
    <text evidence="1">The sequence shown here is derived from an EMBL/GenBank/DDBJ whole genome shotgun (WGS) entry which is preliminary data.</text>
</comment>
<evidence type="ECO:0000313" key="2">
    <source>
        <dbReference type="Proteomes" id="UP000692954"/>
    </source>
</evidence>
<name>A0A8S1RSM7_9CILI</name>
<gene>
    <name evidence="1" type="ORF">PSON_ATCC_30995.1.T3410003</name>
</gene>
<proteinExistence type="predicted"/>
<dbReference type="EMBL" id="CAJJDN010000341">
    <property type="protein sequence ID" value="CAD8130896.1"/>
    <property type="molecule type" value="Genomic_DNA"/>
</dbReference>